<proteinExistence type="predicted"/>
<dbReference type="Proteomes" id="UP000001798">
    <property type="component" value="Chromosome 15"/>
</dbReference>
<reference evidence="1 2" key="1">
    <citation type="journal article" date="2011" name="PLoS Genet.">
        <title>Genomic analysis of the necrotrophic fungal pathogens Sclerotinia sclerotiorum and Botrytis cinerea.</title>
        <authorList>
            <person name="Amselem J."/>
            <person name="Cuomo C.A."/>
            <person name="van Kan J.A."/>
            <person name="Viaud M."/>
            <person name="Benito E.P."/>
            <person name="Couloux A."/>
            <person name="Coutinho P.M."/>
            <person name="de Vries R.P."/>
            <person name="Dyer P.S."/>
            <person name="Fillinger S."/>
            <person name="Fournier E."/>
            <person name="Gout L."/>
            <person name="Hahn M."/>
            <person name="Kohn L."/>
            <person name="Lapalu N."/>
            <person name="Plummer K.M."/>
            <person name="Pradier J.M."/>
            <person name="Quevillon E."/>
            <person name="Sharon A."/>
            <person name="Simon A."/>
            <person name="ten Have A."/>
            <person name="Tudzynski B."/>
            <person name="Tudzynski P."/>
            <person name="Wincker P."/>
            <person name="Andrew M."/>
            <person name="Anthouard V."/>
            <person name="Beever R.E."/>
            <person name="Beffa R."/>
            <person name="Benoit I."/>
            <person name="Bouzid O."/>
            <person name="Brault B."/>
            <person name="Chen Z."/>
            <person name="Choquer M."/>
            <person name="Collemare J."/>
            <person name="Cotton P."/>
            <person name="Danchin E.G."/>
            <person name="Da Silva C."/>
            <person name="Gautier A."/>
            <person name="Giraud C."/>
            <person name="Giraud T."/>
            <person name="Gonzalez C."/>
            <person name="Grossetete S."/>
            <person name="Guldener U."/>
            <person name="Henrissat B."/>
            <person name="Howlett B.J."/>
            <person name="Kodira C."/>
            <person name="Kretschmer M."/>
            <person name="Lappartient A."/>
            <person name="Leroch M."/>
            <person name="Levis C."/>
            <person name="Mauceli E."/>
            <person name="Neuveglise C."/>
            <person name="Oeser B."/>
            <person name="Pearson M."/>
            <person name="Poulain J."/>
            <person name="Poussereau N."/>
            <person name="Quesneville H."/>
            <person name="Rascle C."/>
            <person name="Schumacher J."/>
            <person name="Segurens B."/>
            <person name="Sexton A."/>
            <person name="Silva E."/>
            <person name="Sirven C."/>
            <person name="Soanes D.M."/>
            <person name="Talbot N.J."/>
            <person name="Templeton M."/>
            <person name="Yandava C."/>
            <person name="Yarden O."/>
            <person name="Zeng Q."/>
            <person name="Rollins J.A."/>
            <person name="Lebrun M.H."/>
            <person name="Dickman M."/>
        </authorList>
    </citation>
    <scope>NUCLEOTIDE SEQUENCE [LARGE SCALE GENOMIC DNA]</scope>
    <source>
        <strain evidence="1 2">B05.10</strain>
    </source>
</reference>
<reference evidence="1 2" key="2">
    <citation type="journal article" date="2012" name="Eukaryot. Cell">
        <title>Genome update of Botrytis cinerea strains B05.10 and T4.</title>
        <authorList>
            <person name="Staats M."/>
            <person name="van Kan J.A."/>
        </authorList>
    </citation>
    <scope>NUCLEOTIDE SEQUENCE [LARGE SCALE GENOMIC DNA]</scope>
    <source>
        <strain evidence="1 2">B05.10</strain>
    </source>
</reference>
<dbReference type="VEuPathDB" id="FungiDB:Bcin15g02850"/>
<dbReference type="OrthoDB" id="6359816at2759"/>
<reference evidence="1 2" key="3">
    <citation type="journal article" date="2017" name="Mol. Plant Pathol.">
        <title>A gapless genome sequence of the fungus Botrytis cinerea.</title>
        <authorList>
            <person name="Van Kan J.A."/>
            <person name="Stassen J.H."/>
            <person name="Mosbach A."/>
            <person name="Van Der Lee T.A."/>
            <person name="Faino L."/>
            <person name="Farmer A.D."/>
            <person name="Papasotiriou D.G."/>
            <person name="Zhou S."/>
            <person name="Seidl M.F."/>
            <person name="Cottam E."/>
            <person name="Edel D."/>
            <person name="Hahn M."/>
            <person name="Schwartz D.C."/>
            <person name="Dietrich R.A."/>
            <person name="Widdison S."/>
            <person name="Scalliet G."/>
        </authorList>
    </citation>
    <scope>NUCLEOTIDE SEQUENCE [LARGE SCALE GENOMIC DNA]</scope>
    <source>
        <strain evidence="1 2">B05.10</strain>
    </source>
</reference>
<sequence length="14" mass="1554">MNQHQVANAEAQRG</sequence>
<organism evidence="1 2">
    <name type="scientific">Botryotinia fuckeliana (strain B05.10)</name>
    <name type="common">Noble rot fungus</name>
    <name type="synonym">Botrytis cinerea</name>
    <dbReference type="NCBI Taxonomy" id="332648"/>
    <lineage>
        <taxon>Eukaryota</taxon>
        <taxon>Fungi</taxon>
        <taxon>Dikarya</taxon>
        <taxon>Ascomycota</taxon>
        <taxon>Pezizomycotina</taxon>
        <taxon>Leotiomycetes</taxon>
        <taxon>Helotiales</taxon>
        <taxon>Sclerotiniaceae</taxon>
        <taxon>Botrytis</taxon>
    </lineage>
</organism>
<keyword evidence="2" id="KW-1185">Reference proteome</keyword>
<accession>A0A384K513</accession>
<evidence type="ECO:0000313" key="2">
    <source>
        <dbReference type="Proteomes" id="UP000001798"/>
    </source>
</evidence>
<dbReference type="EMBL" id="CP009819">
    <property type="protein sequence ID" value="ATZ57744.1"/>
    <property type="molecule type" value="Genomic_DNA"/>
</dbReference>
<evidence type="ECO:0000313" key="1">
    <source>
        <dbReference type="EMBL" id="ATZ57744.1"/>
    </source>
</evidence>
<name>A0A384K513_BOTFB</name>
<gene>
    <name evidence="1" type="ORF">BCIN_15g02850</name>
</gene>
<protein>
    <submittedName>
        <fullName evidence="1">Uncharacterized protein</fullName>
    </submittedName>
</protein>